<accession>A0A1M5NBM3</accession>
<dbReference type="PANTHER" id="PTHR42901">
    <property type="entry name" value="ALCOHOL DEHYDROGENASE"/>
    <property type="match status" value="1"/>
</dbReference>
<evidence type="ECO:0000256" key="3">
    <source>
        <dbReference type="RuleBase" id="RU000363"/>
    </source>
</evidence>
<dbReference type="RefSeq" id="WP_072776227.1">
    <property type="nucleotide sequence ID" value="NZ_FQXC01000001.1"/>
</dbReference>
<evidence type="ECO:0000313" key="4">
    <source>
        <dbReference type="EMBL" id="SHG86897.1"/>
    </source>
</evidence>
<dbReference type="PRINTS" id="PR00081">
    <property type="entry name" value="GDHRDH"/>
</dbReference>
<reference evidence="4 5" key="1">
    <citation type="submission" date="2016-11" db="EMBL/GenBank/DDBJ databases">
        <authorList>
            <person name="Jaros S."/>
            <person name="Januszkiewicz K."/>
            <person name="Wedrychowicz H."/>
        </authorList>
    </citation>
    <scope>NUCLEOTIDE SEQUENCE [LARGE SCALE GENOMIC DNA]</scope>
    <source>
        <strain evidence="4 5">DSM 29431</strain>
    </source>
</reference>
<dbReference type="InterPro" id="IPR036291">
    <property type="entry name" value="NAD(P)-bd_dom_sf"/>
</dbReference>
<dbReference type="AlphaFoldDB" id="A0A1M5NBM3"/>
<evidence type="ECO:0008006" key="6">
    <source>
        <dbReference type="Google" id="ProtNLM"/>
    </source>
</evidence>
<evidence type="ECO:0000256" key="1">
    <source>
        <dbReference type="ARBA" id="ARBA00006484"/>
    </source>
</evidence>
<dbReference type="Gene3D" id="3.40.50.720">
    <property type="entry name" value="NAD(P)-binding Rossmann-like Domain"/>
    <property type="match status" value="1"/>
</dbReference>
<keyword evidence="5" id="KW-1185">Reference proteome</keyword>
<dbReference type="SUPFAM" id="SSF51735">
    <property type="entry name" value="NAD(P)-binding Rossmann-fold domains"/>
    <property type="match status" value="1"/>
</dbReference>
<evidence type="ECO:0000256" key="2">
    <source>
        <dbReference type="ARBA" id="ARBA00023002"/>
    </source>
</evidence>
<name>A0A1M5NBM3_9RHOB</name>
<sequence length="260" mass="27625">MSKLALITGASSGIGEELARYHASKGGDVILVARREEALNKLKSELEDKHGISAHVITADLASDGGPAKLYEAVKSAGLTPDILINNAGFGGHGKHIERDLAKELSMIDLNVKALVELTHRFGSDMAAKGGGKILNVGSTAGFAPGPNQAVYFATKAFVNSFSQAVDHEMRDKGVTCTVLAPGYVKTEFAEVADLEGTKLVSQGGATARSVAKHGYDAMMQGTLVTINEAKLSFLLNWVIPFMPRRLVLKIFGDMQEKQA</sequence>
<organism evidence="4 5">
    <name type="scientific">Marivita hallyeonensis</name>
    <dbReference type="NCBI Taxonomy" id="996342"/>
    <lineage>
        <taxon>Bacteria</taxon>
        <taxon>Pseudomonadati</taxon>
        <taxon>Pseudomonadota</taxon>
        <taxon>Alphaproteobacteria</taxon>
        <taxon>Rhodobacterales</taxon>
        <taxon>Roseobacteraceae</taxon>
        <taxon>Marivita</taxon>
    </lineage>
</organism>
<gene>
    <name evidence="4" type="ORF">SAMN05443551_0849</name>
</gene>
<dbReference type="InterPro" id="IPR002347">
    <property type="entry name" value="SDR_fam"/>
</dbReference>
<evidence type="ECO:0000313" key="5">
    <source>
        <dbReference type="Proteomes" id="UP000184221"/>
    </source>
</evidence>
<proteinExistence type="inferred from homology"/>
<dbReference type="PANTHER" id="PTHR42901:SF1">
    <property type="entry name" value="ALCOHOL DEHYDROGENASE"/>
    <property type="match status" value="1"/>
</dbReference>
<dbReference type="GO" id="GO:0016491">
    <property type="term" value="F:oxidoreductase activity"/>
    <property type="evidence" value="ECO:0007669"/>
    <property type="project" value="UniProtKB-KW"/>
</dbReference>
<dbReference type="Pfam" id="PF00106">
    <property type="entry name" value="adh_short"/>
    <property type="match status" value="1"/>
</dbReference>
<dbReference type="PIRSF" id="PIRSF000126">
    <property type="entry name" value="11-beta-HSD1"/>
    <property type="match status" value="1"/>
</dbReference>
<dbReference type="OrthoDB" id="9808814at2"/>
<comment type="similarity">
    <text evidence="1 3">Belongs to the short-chain dehydrogenases/reductases (SDR) family.</text>
</comment>
<keyword evidence="2" id="KW-0560">Oxidoreductase</keyword>
<protein>
    <recommendedName>
        <fullName evidence="6">Short-chain dehydrogenase</fullName>
    </recommendedName>
</protein>
<dbReference type="Proteomes" id="UP000184221">
    <property type="component" value="Unassembled WGS sequence"/>
</dbReference>
<dbReference type="EMBL" id="FQXC01000001">
    <property type="protein sequence ID" value="SHG86897.1"/>
    <property type="molecule type" value="Genomic_DNA"/>
</dbReference>
<dbReference type="PRINTS" id="PR00080">
    <property type="entry name" value="SDRFAMILY"/>
</dbReference>
<dbReference type="STRING" id="996342.SAMN05443551_0849"/>